<gene>
    <name evidence="1" type="ORF">E2C01_102033</name>
</gene>
<evidence type="ECO:0000313" key="1">
    <source>
        <dbReference type="EMBL" id="MPD06234.1"/>
    </source>
</evidence>
<name>A0A5B7KHB1_PORTR</name>
<organism evidence="1 2">
    <name type="scientific">Portunus trituberculatus</name>
    <name type="common">Swimming crab</name>
    <name type="synonym">Neptunus trituberculatus</name>
    <dbReference type="NCBI Taxonomy" id="210409"/>
    <lineage>
        <taxon>Eukaryota</taxon>
        <taxon>Metazoa</taxon>
        <taxon>Ecdysozoa</taxon>
        <taxon>Arthropoda</taxon>
        <taxon>Crustacea</taxon>
        <taxon>Multicrustacea</taxon>
        <taxon>Malacostraca</taxon>
        <taxon>Eumalacostraca</taxon>
        <taxon>Eucarida</taxon>
        <taxon>Decapoda</taxon>
        <taxon>Pleocyemata</taxon>
        <taxon>Brachyura</taxon>
        <taxon>Eubrachyura</taxon>
        <taxon>Portunoidea</taxon>
        <taxon>Portunidae</taxon>
        <taxon>Portuninae</taxon>
        <taxon>Portunus</taxon>
    </lineage>
</organism>
<protein>
    <submittedName>
        <fullName evidence="1">Uncharacterized protein</fullName>
    </submittedName>
</protein>
<accession>A0A5B7KHB1</accession>
<keyword evidence="2" id="KW-1185">Reference proteome</keyword>
<evidence type="ECO:0000313" key="2">
    <source>
        <dbReference type="Proteomes" id="UP000324222"/>
    </source>
</evidence>
<dbReference type="Proteomes" id="UP000324222">
    <property type="component" value="Unassembled WGS sequence"/>
</dbReference>
<reference evidence="1 2" key="1">
    <citation type="submission" date="2019-05" db="EMBL/GenBank/DDBJ databases">
        <title>Another draft genome of Portunus trituberculatus and its Hox gene families provides insights of decapod evolution.</title>
        <authorList>
            <person name="Jeong J.-H."/>
            <person name="Song I."/>
            <person name="Kim S."/>
            <person name="Choi T."/>
            <person name="Kim D."/>
            <person name="Ryu S."/>
            <person name="Kim W."/>
        </authorList>
    </citation>
    <scope>NUCLEOTIDE SEQUENCE [LARGE SCALE GENOMIC DNA]</scope>
    <source>
        <tissue evidence="1">Muscle</tissue>
    </source>
</reference>
<comment type="caution">
    <text evidence="1">The sequence shown here is derived from an EMBL/GenBank/DDBJ whole genome shotgun (WGS) entry which is preliminary data.</text>
</comment>
<dbReference type="AlphaFoldDB" id="A0A5B7KHB1"/>
<proteinExistence type="predicted"/>
<sequence>MRVVSGASRLVEQLGGARIDQSAVRFSGPHPGLGFVFPTICRSYMLYCGFTFSDSLPI</sequence>
<dbReference type="EMBL" id="VSRR010150056">
    <property type="protein sequence ID" value="MPD06234.1"/>
    <property type="molecule type" value="Genomic_DNA"/>
</dbReference>